<dbReference type="SUPFAM" id="SSF53448">
    <property type="entry name" value="Nucleotide-diphospho-sugar transferases"/>
    <property type="match status" value="1"/>
</dbReference>
<name>A0A972FXL5_9FLAO</name>
<dbReference type="GO" id="GO:0000030">
    <property type="term" value="F:mannosyltransferase activity"/>
    <property type="evidence" value="ECO:0007669"/>
    <property type="project" value="TreeGrafter"/>
</dbReference>
<sequence length="241" mass="28200">MIPKIIHYCWFGRNPLPALAVKCLDSWKKFLPEYEIREWNEDNFPLDEFRFAKEALESRKFAFVSDVCRLWALREFGGVYMDTDVEVLKPLDAFLPLAAFSGFENDHVVPTGIMASEKGGQWVTELLAYYNDRSFFLADGSFDVKSNTLIITDMMVAKGFVMNNSFQEIPGYVTFYTNDYFCPKSYKTGRIERTKNSHTIHHFAKSWIKPHKRWQNILKMKVMAVVGYENVQPIIDFIKRR</sequence>
<dbReference type="InterPro" id="IPR007577">
    <property type="entry name" value="GlycoTrfase_DXD_sugar-bd_CS"/>
</dbReference>
<dbReference type="InterPro" id="IPR029044">
    <property type="entry name" value="Nucleotide-diphossugar_trans"/>
</dbReference>
<dbReference type="EMBL" id="JAAMPU010000108">
    <property type="protein sequence ID" value="NMH29510.1"/>
    <property type="molecule type" value="Genomic_DNA"/>
</dbReference>
<dbReference type="RefSeq" id="WP_169528597.1">
    <property type="nucleotide sequence ID" value="NZ_JAAMPU010000108.1"/>
</dbReference>
<organism evidence="2 3">
    <name type="scientific">Flavobacterium silvaticum</name>
    <dbReference type="NCBI Taxonomy" id="1852020"/>
    <lineage>
        <taxon>Bacteria</taxon>
        <taxon>Pseudomonadati</taxon>
        <taxon>Bacteroidota</taxon>
        <taxon>Flavobacteriia</taxon>
        <taxon>Flavobacteriales</taxon>
        <taxon>Flavobacteriaceae</taxon>
        <taxon>Flavobacterium</taxon>
    </lineage>
</organism>
<keyword evidence="1 2" id="KW-0808">Transferase</keyword>
<proteinExistence type="predicted"/>
<dbReference type="AlphaFoldDB" id="A0A972FXL5"/>
<gene>
    <name evidence="2" type="ORF">G6047_15835</name>
</gene>
<protein>
    <submittedName>
        <fullName evidence="2">Glycosyl transferase</fullName>
    </submittedName>
</protein>
<evidence type="ECO:0000313" key="2">
    <source>
        <dbReference type="EMBL" id="NMH29510.1"/>
    </source>
</evidence>
<dbReference type="PANTHER" id="PTHR32385">
    <property type="entry name" value="MANNOSYL PHOSPHORYLINOSITOL CERAMIDE SYNTHASE"/>
    <property type="match status" value="1"/>
</dbReference>
<dbReference type="PANTHER" id="PTHR32385:SF15">
    <property type="entry name" value="INOSITOL PHOSPHOCERAMIDE MANNOSYLTRANSFERASE 1"/>
    <property type="match status" value="1"/>
</dbReference>
<keyword evidence="3" id="KW-1185">Reference proteome</keyword>
<evidence type="ECO:0000313" key="3">
    <source>
        <dbReference type="Proteomes" id="UP000712080"/>
    </source>
</evidence>
<evidence type="ECO:0000256" key="1">
    <source>
        <dbReference type="ARBA" id="ARBA00022679"/>
    </source>
</evidence>
<comment type="caution">
    <text evidence="2">The sequence shown here is derived from an EMBL/GenBank/DDBJ whole genome shotgun (WGS) entry which is preliminary data.</text>
</comment>
<dbReference type="GO" id="GO:0016020">
    <property type="term" value="C:membrane"/>
    <property type="evidence" value="ECO:0007669"/>
    <property type="project" value="GOC"/>
</dbReference>
<accession>A0A972FXL5</accession>
<reference evidence="2" key="1">
    <citation type="submission" date="2020-02" db="EMBL/GenBank/DDBJ databases">
        <title>Flavobacterium sp. genome.</title>
        <authorList>
            <person name="Jung H.S."/>
            <person name="Baek J.H."/>
            <person name="Jeon C.O."/>
        </authorList>
    </citation>
    <scope>NUCLEOTIDE SEQUENCE</scope>
    <source>
        <strain evidence="2">SE-s28</strain>
    </source>
</reference>
<dbReference type="GO" id="GO:0051999">
    <property type="term" value="P:mannosyl-inositol phosphorylceramide biosynthetic process"/>
    <property type="evidence" value="ECO:0007669"/>
    <property type="project" value="TreeGrafter"/>
</dbReference>
<dbReference type="Pfam" id="PF04488">
    <property type="entry name" value="Gly_transf_sug"/>
    <property type="match status" value="1"/>
</dbReference>
<dbReference type="Gene3D" id="3.90.550.20">
    <property type="match status" value="1"/>
</dbReference>
<dbReference type="Proteomes" id="UP000712080">
    <property type="component" value="Unassembled WGS sequence"/>
</dbReference>
<dbReference type="InterPro" id="IPR051706">
    <property type="entry name" value="Glycosyltransferase_domain"/>
</dbReference>